<protein>
    <submittedName>
        <fullName evidence="1">Transposase</fullName>
    </submittedName>
</protein>
<proteinExistence type="predicted"/>
<dbReference type="EMBL" id="NVCO01000062">
    <property type="protein sequence ID" value="PFT42181.1"/>
    <property type="molecule type" value="Genomic_DNA"/>
</dbReference>
<name>A0A9X7AKZ2_BACTU</name>
<evidence type="ECO:0000313" key="1">
    <source>
        <dbReference type="EMBL" id="PFT42181.1"/>
    </source>
</evidence>
<organism evidence="1 2">
    <name type="scientific">Bacillus thuringiensis</name>
    <dbReference type="NCBI Taxonomy" id="1428"/>
    <lineage>
        <taxon>Bacteria</taxon>
        <taxon>Bacillati</taxon>
        <taxon>Bacillota</taxon>
        <taxon>Bacilli</taxon>
        <taxon>Bacillales</taxon>
        <taxon>Bacillaceae</taxon>
        <taxon>Bacillus</taxon>
        <taxon>Bacillus cereus group</taxon>
    </lineage>
</organism>
<sequence>MSNKEILEKLPEGWKYTENSDFVHVRDGNGTIRMRIDLPDKVTKYDHVHLYDENKKLLDVNGSIVDDKSPDAHILHIKSKN</sequence>
<dbReference type="Proteomes" id="UP000226106">
    <property type="component" value="Unassembled WGS sequence"/>
</dbReference>
<reference evidence="1 2" key="1">
    <citation type="submission" date="2017-09" db="EMBL/GenBank/DDBJ databases">
        <title>Large-scale bioinformatics analysis of Bacillus genomes uncovers conserved roles of natural products in bacterial physiology.</title>
        <authorList>
            <consortium name="Agbiome Team Llc"/>
            <person name="Bleich R.M."/>
            <person name="Grubbs K.J."/>
            <person name="Santa Maria K.C."/>
            <person name="Allen S.E."/>
            <person name="Farag S."/>
            <person name="Shank E.A."/>
            <person name="Bowers A."/>
        </authorList>
    </citation>
    <scope>NUCLEOTIDE SEQUENCE [LARGE SCALE GENOMIC DNA]</scope>
    <source>
        <strain evidence="1 2">AFS065400</strain>
    </source>
</reference>
<dbReference type="AlphaFoldDB" id="A0A9X7AKZ2"/>
<dbReference type="RefSeq" id="WP_098640795.1">
    <property type="nucleotide sequence ID" value="NZ_JAOTPC010000002.1"/>
</dbReference>
<gene>
    <name evidence="1" type="ORF">COK72_19315</name>
</gene>
<evidence type="ECO:0000313" key="2">
    <source>
        <dbReference type="Proteomes" id="UP000226106"/>
    </source>
</evidence>
<comment type="caution">
    <text evidence="1">The sequence shown here is derived from an EMBL/GenBank/DDBJ whole genome shotgun (WGS) entry which is preliminary data.</text>
</comment>
<accession>A0A9X7AKZ2</accession>